<feature type="compositionally biased region" description="Acidic residues" evidence="1">
    <location>
        <begin position="29"/>
        <end position="49"/>
    </location>
</feature>
<protein>
    <submittedName>
        <fullName evidence="3">Uncharacterized protein</fullName>
    </submittedName>
</protein>
<dbReference type="AlphaFoldDB" id="A0A2G5U4H7"/>
<proteinExistence type="predicted"/>
<dbReference type="InterPro" id="IPR019422">
    <property type="entry name" value="7TM_GPCR_serpentine_rcpt_Srh"/>
</dbReference>
<keyword evidence="2" id="KW-0472">Membrane</keyword>
<evidence type="ECO:0000256" key="1">
    <source>
        <dbReference type="SAM" id="MobiDB-lite"/>
    </source>
</evidence>
<keyword evidence="2" id="KW-0812">Transmembrane</keyword>
<dbReference type="Proteomes" id="UP000230233">
    <property type="component" value="Chromosome IV"/>
</dbReference>
<dbReference type="EMBL" id="PDUG01000004">
    <property type="protein sequence ID" value="PIC34428.1"/>
    <property type="molecule type" value="Genomic_DNA"/>
</dbReference>
<gene>
    <name evidence="3" type="primary">Cnig_chr_IV.g14079</name>
    <name evidence="3" type="ORF">B9Z55_014079</name>
</gene>
<evidence type="ECO:0000313" key="3">
    <source>
        <dbReference type="EMBL" id="PIC34428.1"/>
    </source>
</evidence>
<reference evidence="4" key="1">
    <citation type="submission" date="2017-10" db="EMBL/GenBank/DDBJ databases">
        <title>Rapid genome shrinkage in a self-fertile nematode reveals novel sperm competition proteins.</title>
        <authorList>
            <person name="Yin D."/>
            <person name="Schwarz E.M."/>
            <person name="Thomas C.G."/>
            <person name="Felde R.L."/>
            <person name="Korf I.F."/>
            <person name="Cutter A.D."/>
            <person name="Schartner C.M."/>
            <person name="Ralston E.J."/>
            <person name="Meyer B.J."/>
            <person name="Haag E.S."/>
        </authorList>
    </citation>
    <scope>NUCLEOTIDE SEQUENCE [LARGE SCALE GENOMIC DNA]</scope>
    <source>
        <strain evidence="4">JU1422</strain>
    </source>
</reference>
<keyword evidence="4" id="KW-1185">Reference proteome</keyword>
<dbReference type="PANTHER" id="PTHR46891">
    <property type="entry name" value="SERPENTINE RECEPTOR, CLASS H-RELATED"/>
    <property type="match status" value="1"/>
</dbReference>
<feature type="region of interest" description="Disordered" evidence="1">
    <location>
        <begin position="24"/>
        <end position="49"/>
    </location>
</feature>
<feature type="transmembrane region" description="Helical" evidence="2">
    <location>
        <begin position="444"/>
        <end position="468"/>
    </location>
</feature>
<organism evidence="3 4">
    <name type="scientific">Caenorhabditis nigoni</name>
    <dbReference type="NCBI Taxonomy" id="1611254"/>
    <lineage>
        <taxon>Eukaryota</taxon>
        <taxon>Metazoa</taxon>
        <taxon>Ecdysozoa</taxon>
        <taxon>Nematoda</taxon>
        <taxon>Chromadorea</taxon>
        <taxon>Rhabditida</taxon>
        <taxon>Rhabditina</taxon>
        <taxon>Rhabditomorpha</taxon>
        <taxon>Rhabditoidea</taxon>
        <taxon>Rhabditidae</taxon>
        <taxon>Peloderinae</taxon>
        <taxon>Caenorhabditis</taxon>
    </lineage>
</organism>
<dbReference type="Pfam" id="PF10318">
    <property type="entry name" value="7TM_GPCR_Srh"/>
    <property type="match status" value="1"/>
</dbReference>
<evidence type="ECO:0000313" key="4">
    <source>
        <dbReference type="Proteomes" id="UP000230233"/>
    </source>
</evidence>
<name>A0A2G5U4H7_9PELO</name>
<dbReference type="OrthoDB" id="5875391at2759"/>
<feature type="transmembrane region" description="Helical" evidence="2">
    <location>
        <begin position="396"/>
        <end position="423"/>
    </location>
</feature>
<accession>A0A2G5U4H7</accession>
<feature type="transmembrane region" description="Helical" evidence="2">
    <location>
        <begin position="474"/>
        <end position="498"/>
    </location>
</feature>
<keyword evidence="2" id="KW-1133">Transmembrane helix</keyword>
<evidence type="ECO:0000256" key="2">
    <source>
        <dbReference type="SAM" id="Phobius"/>
    </source>
</evidence>
<dbReference type="PANTHER" id="PTHR46891:SF10">
    <property type="entry name" value="SERPENTINE RECEPTOR, CLASS H"/>
    <property type="match status" value="1"/>
</dbReference>
<sequence length="544" mass="63093">MEMPRRTVDKLRLIGRRKRIHEDLMENSAGDDVEVEEEEEEEEIEELDSNEFDNSRIHEEYDDWEDVVHEGYEAESTEESVRRFQLPNQGRNVFLLDENEVTNEKCSLEEYGKKSTDIRLMAQSDDNFVWLLTSFTGSILPAPQPVMDPHYLYIMNHGYGIISQLALVAAQKKKPVQDIESMSLDQLTGAWCNVPKEEKFFYPDEAPFNGKEIELRTEMPRFHGLTPHVLIKKMIFTILSRSCEIPEDIQTITWFLPNDSGTPRTLNPSLFPQSLYNTIERILLLYFELEEDLLSRGTYDQEACKDMRCLSGLTDQMSRRKRYMGLHQAKCSFQNATYHFQFKAAIADLRRSTYIPPQPGHKFGHFKLNPKFLVPPPNLWDDRYVLTDRDSSQFHLFVYITIGELVVFVANIIIIPIIAFHYLSAHRTEKSEKLAKAHKKTLQVLIFQLVIHCLFHLLPMICLTWSAISETRNVMFLSLGLLIWALHGSACTLTLVLANKPFRSTARAHLEYVFCCIFCNFSPKTPNIGRRRESSVIQKIDLPT</sequence>
<comment type="caution">
    <text evidence="3">The sequence shown here is derived from an EMBL/GenBank/DDBJ whole genome shotgun (WGS) entry which is preliminary data.</text>
</comment>